<keyword evidence="2" id="KW-1185">Reference proteome</keyword>
<protein>
    <recommendedName>
        <fullName evidence="3">N-acetyltransferase domain-containing protein</fullName>
    </recommendedName>
</protein>
<dbReference type="Gene3D" id="3.40.630.30">
    <property type="match status" value="1"/>
</dbReference>
<accession>A0ABN9RSX1</accession>
<organism evidence="1 2">
    <name type="scientific">Prorocentrum cordatum</name>
    <dbReference type="NCBI Taxonomy" id="2364126"/>
    <lineage>
        <taxon>Eukaryota</taxon>
        <taxon>Sar</taxon>
        <taxon>Alveolata</taxon>
        <taxon>Dinophyceae</taxon>
        <taxon>Prorocentrales</taxon>
        <taxon>Prorocentraceae</taxon>
        <taxon>Prorocentrum</taxon>
    </lineage>
</organism>
<reference evidence="1" key="1">
    <citation type="submission" date="2023-10" db="EMBL/GenBank/DDBJ databases">
        <authorList>
            <person name="Chen Y."/>
            <person name="Shah S."/>
            <person name="Dougan E. K."/>
            <person name="Thang M."/>
            <person name="Chan C."/>
        </authorList>
    </citation>
    <scope>NUCLEOTIDE SEQUENCE [LARGE SCALE GENOMIC DNA]</scope>
</reference>
<dbReference type="EMBL" id="CAUYUJ010007936">
    <property type="protein sequence ID" value="CAK0822394.1"/>
    <property type="molecule type" value="Genomic_DNA"/>
</dbReference>
<proteinExistence type="predicted"/>
<dbReference type="Proteomes" id="UP001189429">
    <property type="component" value="Unassembled WGS sequence"/>
</dbReference>
<dbReference type="InterPro" id="IPR052742">
    <property type="entry name" value="Mito_N-acetyltransferase"/>
</dbReference>
<sequence>MAAADEIATVSPTITTAGSLPDWFPHSTVAQKFPGFELADREASEGRGFYSVSRGEATSQVEGRMIVAPYLEDRDAASVLALAKRCNDGQAFVWEEDWTDERLLDYWRPAKDPRDQSPGATGNYTGVLYFVPKVQLTSDPVLVNPELQASFAGVYVFHRNHPGRGSHIANASYMAKSSRRHTFAHGEGGDPDATFGGNGLGVLLSNLSLAHARREGFRGMQFNIVVATNQNAVKAWTDAGFEKIGRLPKVYRRSVKASAVDSANEAEDFVDAWVFFKEL</sequence>
<name>A0ABN9RSX1_9DINO</name>
<dbReference type="PANTHER" id="PTHR43138:SF1">
    <property type="entry name" value="N-ACETYLTRANSFERASE ACA1"/>
    <property type="match status" value="1"/>
</dbReference>
<evidence type="ECO:0008006" key="3">
    <source>
        <dbReference type="Google" id="ProtNLM"/>
    </source>
</evidence>
<comment type="caution">
    <text evidence="1">The sequence shown here is derived from an EMBL/GenBank/DDBJ whole genome shotgun (WGS) entry which is preliminary data.</text>
</comment>
<dbReference type="PANTHER" id="PTHR43138">
    <property type="entry name" value="ACETYLTRANSFERASE, GNAT FAMILY"/>
    <property type="match status" value="1"/>
</dbReference>
<dbReference type="SUPFAM" id="SSF55729">
    <property type="entry name" value="Acyl-CoA N-acyltransferases (Nat)"/>
    <property type="match status" value="1"/>
</dbReference>
<evidence type="ECO:0000313" key="1">
    <source>
        <dbReference type="EMBL" id="CAK0822394.1"/>
    </source>
</evidence>
<evidence type="ECO:0000313" key="2">
    <source>
        <dbReference type="Proteomes" id="UP001189429"/>
    </source>
</evidence>
<dbReference type="InterPro" id="IPR016181">
    <property type="entry name" value="Acyl_CoA_acyltransferase"/>
</dbReference>
<gene>
    <name evidence="1" type="ORF">PCOR1329_LOCUS23439</name>
</gene>